<organism evidence="4 5">
    <name type="scientific">Cyclotella cryptica</name>
    <dbReference type="NCBI Taxonomy" id="29204"/>
    <lineage>
        <taxon>Eukaryota</taxon>
        <taxon>Sar</taxon>
        <taxon>Stramenopiles</taxon>
        <taxon>Ochrophyta</taxon>
        <taxon>Bacillariophyta</taxon>
        <taxon>Coscinodiscophyceae</taxon>
        <taxon>Thalassiosirophycidae</taxon>
        <taxon>Stephanodiscales</taxon>
        <taxon>Stephanodiscaceae</taxon>
        <taxon>Cyclotella</taxon>
    </lineage>
</organism>
<comment type="similarity">
    <text evidence="1">Belongs to the DCC1 family.</text>
</comment>
<dbReference type="InterPro" id="IPR019128">
    <property type="entry name" value="Dcc1"/>
</dbReference>
<keyword evidence="2" id="KW-0235">DNA replication</keyword>
<dbReference type="Proteomes" id="UP001516023">
    <property type="component" value="Unassembled WGS sequence"/>
</dbReference>
<comment type="caution">
    <text evidence="4">The sequence shown here is derived from an EMBL/GenBank/DDBJ whole genome shotgun (WGS) entry which is preliminary data.</text>
</comment>
<feature type="region of interest" description="Disordered" evidence="3">
    <location>
        <begin position="364"/>
        <end position="386"/>
    </location>
</feature>
<dbReference type="EMBL" id="JABMIG020000083">
    <property type="protein sequence ID" value="KAL3794150.1"/>
    <property type="molecule type" value="Genomic_DNA"/>
</dbReference>
<accession>A0ABD3Q1T0</accession>
<proteinExistence type="inferred from homology"/>
<evidence type="ECO:0008006" key="6">
    <source>
        <dbReference type="Google" id="ProtNLM"/>
    </source>
</evidence>
<dbReference type="PANTHER" id="PTHR13395">
    <property type="entry name" value="SISTER CHROMATID COHESION PROTEIN DCC1-RELATED"/>
    <property type="match status" value="1"/>
</dbReference>
<name>A0ABD3Q1T0_9STRA</name>
<keyword evidence="5" id="KW-1185">Reference proteome</keyword>
<feature type="region of interest" description="Disordered" evidence="3">
    <location>
        <begin position="160"/>
        <end position="194"/>
    </location>
</feature>
<protein>
    <recommendedName>
        <fullName evidence="6">Sister chromatid cohesion protein DCC1</fullName>
    </recommendedName>
</protein>
<sequence>MNKLQIRRLGDPSDASATLLTLPHSDFPRAKKSSWNILSSTNGSHADVEEDDRLVLLSLPTKKEHGITIDDLTQGKTVYILGETSEHDIGHSSSANGHTGIGEDVHSNEGNIHVPVPARMLVEGTLESGHENYAGKTIELMRVETSNTYILVPPMPLAESDADANANSQDENSPNKRRKINGSPSTASTKKITTMPARSVGLIPGEESPACFFLEPIHLKPGHYASKLRWALSRWVYDPLDPPKEEKFGYNLGELSHICRTSEAEIGYALCHRVFGAEDAVIFPVGGENSSDSDGDGRRYGILSEEGRQTVSMAILSALLESDVELAWHLSEESTSKEGMDLSLLLKDVRTQWHNLEEDGVIPSKESQRDVPMLSNSHHETQSDTQSQFFTPAQFAVLRNGHDTEISLSDEVIWHCLRPMVRYTGCSHKDSMPSTIWLIPDEVARLAAHNVFLRGANAEGWNENEFMEAWNLRMPSISRYEPSLDLLRGIALSEVAASKEDVGLHPKEKVWHYFPEAGLPLVPSLRIKSMFAMRSVWTLNETIPYLHKFVDRDVERKDDKSSVDVEAGVKNILERFAKAVTDTEKSKGGGDVVLTTYVLFSK</sequence>
<evidence type="ECO:0000256" key="3">
    <source>
        <dbReference type="SAM" id="MobiDB-lite"/>
    </source>
</evidence>
<dbReference type="Pfam" id="PF09724">
    <property type="entry name" value="Dcc1"/>
    <property type="match status" value="1"/>
</dbReference>
<dbReference type="GO" id="GO:0006260">
    <property type="term" value="P:DNA replication"/>
    <property type="evidence" value="ECO:0007669"/>
    <property type="project" value="UniProtKB-KW"/>
</dbReference>
<gene>
    <name evidence="4" type="ORF">HJC23_012857</name>
</gene>
<dbReference type="PANTHER" id="PTHR13395:SF6">
    <property type="entry name" value="SISTER CHROMATID COHESION PROTEIN DCC1"/>
    <property type="match status" value="1"/>
</dbReference>
<evidence type="ECO:0000256" key="2">
    <source>
        <dbReference type="ARBA" id="ARBA00022705"/>
    </source>
</evidence>
<feature type="compositionally biased region" description="Polar residues" evidence="3">
    <location>
        <begin position="182"/>
        <end position="192"/>
    </location>
</feature>
<evidence type="ECO:0000256" key="1">
    <source>
        <dbReference type="ARBA" id="ARBA00007017"/>
    </source>
</evidence>
<evidence type="ECO:0000313" key="4">
    <source>
        <dbReference type="EMBL" id="KAL3794150.1"/>
    </source>
</evidence>
<dbReference type="AlphaFoldDB" id="A0ABD3Q1T0"/>
<reference evidence="4 5" key="1">
    <citation type="journal article" date="2020" name="G3 (Bethesda)">
        <title>Improved Reference Genome for Cyclotella cryptica CCMP332, a Model for Cell Wall Morphogenesis, Salinity Adaptation, and Lipid Production in Diatoms (Bacillariophyta).</title>
        <authorList>
            <person name="Roberts W.R."/>
            <person name="Downey K.M."/>
            <person name="Ruck E.C."/>
            <person name="Traller J.C."/>
            <person name="Alverson A.J."/>
        </authorList>
    </citation>
    <scope>NUCLEOTIDE SEQUENCE [LARGE SCALE GENOMIC DNA]</scope>
    <source>
        <strain evidence="4 5">CCMP332</strain>
    </source>
</reference>
<evidence type="ECO:0000313" key="5">
    <source>
        <dbReference type="Proteomes" id="UP001516023"/>
    </source>
</evidence>